<dbReference type="GO" id="GO:0005634">
    <property type="term" value="C:nucleus"/>
    <property type="evidence" value="ECO:0007669"/>
    <property type="project" value="UniProtKB-SubCell"/>
</dbReference>
<feature type="compositionally biased region" description="Low complexity" evidence="6">
    <location>
        <begin position="624"/>
        <end position="633"/>
    </location>
</feature>
<evidence type="ECO:0000313" key="8">
    <source>
        <dbReference type="Proteomes" id="UP001342314"/>
    </source>
</evidence>
<keyword evidence="5" id="KW-0539">Nucleus</keyword>
<dbReference type="PANTHER" id="PTHR31845:SF19">
    <property type="entry name" value="TRANSCRIPTION FACTOR DOMAIN-CONTAINING PROTEIN"/>
    <property type="match status" value="1"/>
</dbReference>
<dbReference type="InterPro" id="IPR051089">
    <property type="entry name" value="prtT"/>
</dbReference>
<evidence type="ECO:0000256" key="1">
    <source>
        <dbReference type="ARBA" id="ARBA00004123"/>
    </source>
</evidence>
<keyword evidence="2" id="KW-0805">Transcription regulation</keyword>
<evidence type="ECO:0000256" key="2">
    <source>
        <dbReference type="ARBA" id="ARBA00023015"/>
    </source>
</evidence>
<evidence type="ECO:0000256" key="6">
    <source>
        <dbReference type="SAM" id="MobiDB-lite"/>
    </source>
</evidence>
<organism evidence="7 8">
    <name type="scientific">Rhodotorula paludigena</name>
    <dbReference type="NCBI Taxonomy" id="86838"/>
    <lineage>
        <taxon>Eukaryota</taxon>
        <taxon>Fungi</taxon>
        <taxon>Dikarya</taxon>
        <taxon>Basidiomycota</taxon>
        <taxon>Pucciniomycotina</taxon>
        <taxon>Microbotryomycetes</taxon>
        <taxon>Sporidiobolales</taxon>
        <taxon>Sporidiobolaceae</taxon>
        <taxon>Rhodotorula</taxon>
    </lineage>
</organism>
<dbReference type="GO" id="GO:0000981">
    <property type="term" value="F:DNA-binding transcription factor activity, RNA polymerase II-specific"/>
    <property type="evidence" value="ECO:0007669"/>
    <property type="project" value="TreeGrafter"/>
</dbReference>
<dbReference type="PANTHER" id="PTHR31845">
    <property type="entry name" value="FINGER DOMAIN PROTEIN, PUTATIVE-RELATED"/>
    <property type="match status" value="1"/>
</dbReference>
<keyword evidence="4" id="KW-0804">Transcription</keyword>
<protein>
    <recommendedName>
        <fullName evidence="9">Transcription factor domain-containing protein</fullName>
    </recommendedName>
</protein>
<keyword evidence="8" id="KW-1185">Reference proteome</keyword>
<dbReference type="AlphaFoldDB" id="A0AAV5GYQ6"/>
<sequence length="743" mass="81125">MDLPVPPASGSLDPSVDERQTAGGGAGGGGGDAKHKQACLACRTVKVRPYLPCYYQCTLIPHPQMRCLPMEPSGVKCARCSRLALDCVWTTPQKRGRKPKTARKSLPPPAPPPASAPTAPLSYGAAPSPLDILAASALPSFSAQPFSTASATLPALAPVETQAAAVRGPVIYDTPQYRSEASPSAYLSLVDVARTKEEVLSKLGSGGQAGAPPSVAGRLAPPAIPEVVSDAVDLHILSEQEAAQLFDHFHHVQNRFINLFDRHLHTLEFCRRTSTVLFSAILAVSAKFSRPDLYSALLANAKQLVGRGIVEARASVGLIQAILALVYWKEPMDQSAWVRIGIAIRMGLQLHLHAQRTTPLPENEHEARLVMNIERTWHILVAFDHTYNLHPGDEDDGFHQTFMIPHYRIDMVKWVEETRKYDVEDDRELVVSFEWVKVLRMTKDLAHSRPMQARALGIHLKGTLDATYQRYLDPKSPHCLNGNRVSTLRVSFFLHSAYCALNRALLISVGTNGVSLAQYMVSISCLASSFEDIAKEGLVKYWQDVVVVSLYGVAEFCVKIFPKVYPSNQTTILEFLERIYQACEVAAEGKEDSVAAFISRFFKLSIRVLCSPAPSAQMSTSYDQQNQAQQQQQSAHSGLPQSLVDASPFSPAPGVSSALASTSLAPASIPSMPLPRLDDPVMSVPPPDPGVAAFEPIDVGNTFASSMGDDRFFWESMFPGQASDWSWLDQPIEDLSYATDARI</sequence>
<evidence type="ECO:0000256" key="3">
    <source>
        <dbReference type="ARBA" id="ARBA00023125"/>
    </source>
</evidence>
<accession>A0AAV5GYQ6</accession>
<evidence type="ECO:0000256" key="5">
    <source>
        <dbReference type="ARBA" id="ARBA00023242"/>
    </source>
</evidence>
<dbReference type="Proteomes" id="UP001342314">
    <property type="component" value="Unassembled WGS sequence"/>
</dbReference>
<dbReference type="CDD" id="cd12148">
    <property type="entry name" value="fungal_TF_MHR"/>
    <property type="match status" value="1"/>
</dbReference>
<reference evidence="7 8" key="1">
    <citation type="submission" date="2021-12" db="EMBL/GenBank/DDBJ databases">
        <title>High titer production of polyol ester of fatty acids by Rhodotorula paludigena BS15 towards product separation-free biomass refinery.</title>
        <authorList>
            <person name="Mano J."/>
            <person name="Ono H."/>
            <person name="Tanaka T."/>
            <person name="Naito K."/>
            <person name="Sushida H."/>
            <person name="Ike M."/>
            <person name="Tokuyasu K."/>
            <person name="Kitaoka M."/>
        </authorList>
    </citation>
    <scope>NUCLEOTIDE SEQUENCE [LARGE SCALE GENOMIC DNA]</scope>
    <source>
        <strain evidence="7 8">BS15</strain>
    </source>
</reference>
<evidence type="ECO:0008006" key="9">
    <source>
        <dbReference type="Google" id="ProtNLM"/>
    </source>
</evidence>
<feature type="region of interest" description="Disordered" evidence="6">
    <location>
        <begin position="619"/>
        <end position="643"/>
    </location>
</feature>
<proteinExistence type="predicted"/>
<comment type="subcellular location">
    <subcellularLocation>
        <location evidence="1">Nucleus</location>
    </subcellularLocation>
</comment>
<feature type="region of interest" description="Disordered" evidence="6">
    <location>
        <begin position="1"/>
        <end position="33"/>
    </location>
</feature>
<name>A0AAV5GYQ6_9BASI</name>
<feature type="compositionally biased region" description="Gly residues" evidence="6">
    <location>
        <begin position="22"/>
        <end position="31"/>
    </location>
</feature>
<dbReference type="GO" id="GO:0000976">
    <property type="term" value="F:transcription cis-regulatory region binding"/>
    <property type="evidence" value="ECO:0007669"/>
    <property type="project" value="TreeGrafter"/>
</dbReference>
<evidence type="ECO:0000313" key="7">
    <source>
        <dbReference type="EMBL" id="GJN94324.1"/>
    </source>
</evidence>
<gene>
    <name evidence="7" type="ORF">Rhopal_007398-T1</name>
</gene>
<dbReference type="EMBL" id="BQKY01000017">
    <property type="protein sequence ID" value="GJN94324.1"/>
    <property type="molecule type" value="Genomic_DNA"/>
</dbReference>
<feature type="compositionally biased region" description="Basic residues" evidence="6">
    <location>
        <begin position="94"/>
        <end position="103"/>
    </location>
</feature>
<comment type="caution">
    <text evidence="7">The sequence shown here is derived from an EMBL/GenBank/DDBJ whole genome shotgun (WGS) entry which is preliminary data.</text>
</comment>
<keyword evidence="3" id="KW-0238">DNA-binding</keyword>
<evidence type="ECO:0000256" key="4">
    <source>
        <dbReference type="ARBA" id="ARBA00023163"/>
    </source>
</evidence>
<feature type="compositionally biased region" description="Pro residues" evidence="6">
    <location>
        <begin position="106"/>
        <end position="115"/>
    </location>
</feature>
<feature type="region of interest" description="Disordered" evidence="6">
    <location>
        <begin position="92"/>
        <end position="121"/>
    </location>
</feature>